<protein>
    <recommendedName>
        <fullName evidence="4">Ras modification protein ERF4</fullName>
    </recommendedName>
</protein>
<dbReference type="Pfam" id="PF10256">
    <property type="entry name" value="Erf4"/>
    <property type="match status" value="1"/>
</dbReference>
<comment type="similarity">
    <text evidence="2">Belongs to the ERF4 family.</text>
</comment>
<evidence type="ECO:0000256" key="5">
    <source>
        <dbReference type="ARBA" id="ARBA00022824"/>
    </source>
</evidence>
<evidence type="ECO:0000256" key="7">
    <source>
        <dbReference type="SAM" id="MobiDB-lite"/>
    </source>
</evidence>
<evidence type="ECO:0000256" key="2">
    <source>
        <dbReference type="ARBA" id="ARBA00007732"/>
    </source>
</evidence>
<keyword evidence="5" id="KW-0256">Endoplasmic reticulum</keyword>
<evidence type="ECO:0000313" key="10">
    <source>
        <dbReference type="Proteomes" id="UP001234581"/>
    </source>
</evidence>
<gene>
    <name evidence="9" type="ORF">O0I10_009082</name>
</gene>
<evidence type="ECO:0000256" key="3">
    <source>
        <dbReference type="ARBA" id="ARBA00011396"/>
    </source>
</evidence>
<feature type="domain" description="Golgin subfamily A member 7/ERF4" evidence="8">
    <location>
        <begin position="221"/>
        <end position="333"/>
    </location>
</feature>
<dbReference type="GeneID" id="83216489"/>
<proteinExistence type="inferred from homology"/>
<evidence type="ECO:0000256" key="4">
    <source>
        <dbReference type="ARBA" id="ARBA00018463"/>
    </source>
</evidence>
<dbReference type="GO" id="GO:0005789">
    <property type="term" value="C:endoplasmic reticulum membrane"/>
    <property type="evidence" value="ECO:0007669"/>
    <property type="project" value="UniProtKB-SubCell"/>
</dbReference>
<accession>A0AAD7UYE8</accession>
<feature type="region of interest" description="Disordered" evidence="7">
    <location>
        <begin position="120"/>
        <end position="145"/>
    </location>
</feature>
<dbReference type="RefSeq" id="XP_058340127.1">
    <property type="nucleotide sequence ID" value="XM_058489079.1"/>
</dbReference>
<dbReference type="GO" id="GO:0006612">
    <property type="term" value="P:protein targeting to membrane"/>
    <property type="evidence" value="ECO:0007669"/>
    <property type="project" value="TreeGrafter"/>
</dbReference>
<dbReference type="PANTHER" id="PTHR13254">
    <property type="entry name" value="GOLGI AUTOANTIGEN, GOLGIN SUBFAMILY A, 7"/>
    <property type="match status" value="1"/>
</dbReference>
<evidence type="ECO:0000256" key="6">
    <source>
        <dbReference type="ARBA" id="ARBA00023136"/>
    </source>
</evidence>
<comment type="subunit">
    <text evidence="3">Interacts with ERF2.</text>
</comment>
<name>A0AAD7UYE8_9FUNG</name>
<organism evidence="9 10">
    <name type="scientific">Lichtheimia ornata</name>
    <dbReference type="NCBI Taxonomy" id="688661"/>
    <lineage>
        <taxon>Eukaryota</taxon>
        <taxon>Fungi</taxon>
        <taxon>Fungi incertae sedis</taxon>
        <taxon>Mucoromycota</taxon>
        <taxon>Mucoromycotina</taxon>
        <taxon>Mucoromycetes</taxon>
        <taxon>Mucorales</taxon>
        <taxon>Lichtheimiaceae</taxon>
        <taxon>Lichtheimia</taxon>
    </lineage>
</organism>
<dbReference type="InterPro" id="IPR051371">
    <property type="entry name" value="Ras_palmitoyltransferase"/>
</dbReference>
<dbReference type="PANTHER" id="PTHR13254:SF0">
    <property type="entry name" value="GOLGIN SUBFAMILY A MEMBER 7_ERF4 DOMAIN-CONTAINING PROTEIN"/>
    <property type="match status" value="1"/>
</dbReference>
<evidence type="ECO:0000313" key="9">
    <source>
        <dbReference type="EMBL" id="KAJ8655214.1"/>
    </source>
</evidence>
<feature type="region of interest" description="Disordered" evidence="7">
    <location>
        <begin position="164"/>
        <end position="204"/>
    </location>
</feature>
<feature type="compositionally biased region" description="Low complexity" evidence="7">
    <location>
        <begin position="127"/>
        <end position="143"/>
    </location>
</feature>
<keyword evidence="10" id="KW-1185">Reference proteome</keyword>
<evidence type="ECO:0000256" key="1">
    <source>
        <dbReference type="ARBA" id="ARBA00004406"/>
    </source>
</evidence>
<sequence>MAASSSLPSSSYPSTSSSKTIYDNFSSTTAMAFAWQHKRQQHRYTDTCLFYPPAFSSRHRHGYVRRYSTTSIDSGMTTTSTRSGHSSLHRKAMSLDTLPVLLQQQQQQNEGFNPFISRRQEEQHDVSSNNNNNNMPSSQSSFSLATHKNTASGINDIGQQNAMATRSHPIPPPLQQQQQQQPLSPPPPTARMSEDYSRRTSRQSIHATMIDMARPWPTRTIRIERDYSRGDGVTRFSTEFPIELHGKITANQFQHTMDTINTIMYRAEKVSLNVFDNIMECLTIYIWPMLVTTHYQKCIKQLARFIDSENELLYHAKGLSISDPVRCAFLFLEIRIYD</sequence>
<dbReference type="InterPro" id="IPR019383">
    <property type="entry name" value="Golgin_A_7/ERF4"/>
</dbReference>
<comment type="caution">
    <text evidence="9">The sequence shown here is derived from an EMBL/GenBank/DDBJ whole genome shotgun (WGS) entry which is preliminary data.</text>
</comment>
<keyword evidence="6" id="KW-0472">Membrane</keyword>
<reference evidence="9 10" key="1">
    <citation type="submission" date="2023-03" db="EMBL/GenBank/DDBJ databases">
        <title>Genome sequence of Lichtheimia ornata CBS 291.66.</title>
        <authorList>
            <person name="Mohabir J.T."/>
            <person name="Shea T.P."/>
            <person name="Kurbessoian T."/>
            <person name="Berby B."/>
            <person name="Fontaine J."/>
            <person name="Livny J."/>
            <person name="Gnirke A."/>
            <person name="Stajich J.E."/>
            <person name="Cuomo C.A."/>
        </authorList>
    </citation>
    <scope>NUCLEOTIDE SEQUENCE [LARGE SCALE GENOMIC DNA]</scope>
    <source>
        <strain evidence="9">CBS 291.66</strain>
    </source>
</reference>
<dbReference type="AlphaFoldDB" id="A0AAD7UYE8"/>
<dbReference type="EMBL" id="JARTCD010000051">
    <property type="protein sequence ID" value="KAJ8655214.1"/>
    <property type="molecule type" value="Genomic_DNA"/>
</dbReference>
<evidence type="ECO:0000259" key="8">
    <source>
        <dbReference type="Pfam" id="PF10256"/>
    </source>
</evidence>
<dbReference type="Proteomes" id="UP001234581">
    <property type="component" value="Unassembled WGS sequence"/>
</dbReference>
<dbReference type="GO" id="GO:0031211">
    <property type="term" value="C:endoplasmic reticulum palmitoyltransferase complex"/>
    <property type="evidence" value="ECO:0007669"/>
    <property type="project" value="TreeGrafter"/>
</dbReference>
<comment type="subcellular location">
    <subcellularLocation>
        <location evidence="1">Endoplasmic reticulum membrane</location>
        <topology evidence="1">Peripheral membrane protein</topology>
    </subcellularLocation>
</comment>